<protein>
    <submittedName>
        <fullName evidence="2">Uncharacterized protein</fullName>
    </submittedName>
</protein>
<sequence>MDNMTPTQQALLAGSAAAAVGGIAYGIHKKHEADKEKHKHDDKNDNDDNDDNSRHAHRYHNEQCYDRYGDWRC</sequence>
<proteinExistence type="predicted"/>
<name>A0ABY9S478_9ENTR</name>
<evidence type="ECO:0000313" key="2">
    <source>
        <dbReference type="EMBL" id="WMY72310.1"/>
    </source>
</evidence>
<evidence type="ECO:0000313" key="3">
    <source>
        <dbReference type="Proteomes" id="UP001246690"/>
    </source>
</evidence>
<dbReference type="EMBL" id="CP133838">
    <property type="protein sequence ID" value="WMY72310.1"/>
    <property type="molecule type" value="Genomic_DNA"/>
</dbReference>
<dbReference type="Proteomes" id="UP001246690">
    <property type="component" value="Chromosome"/>
</dbReference>
<keyword evidence="3" id="KW-1185">Reference proteome</keyword>
<reference evidence="2 3" key="1">
    <citation type="submission" date="2023-09" db="EMBL/GenBank/DDBJ databases">
        <title>Buttiauxella selenatireducens sp. nov., isolated from the rhizosphere of Cardamine hupingshanesis.</title>
        <authorList>
            <person name="Zhang S."/>
            <person name="Xu Z."/>
            <person name="Wang H."/>
            <person name="Guo Y."/>
        </authorList>
    </citation>
    <scope>NUCLEOTIDE SEQUENCE [LARGE SCALE GENOMIC DNA]</scope>
    <source>
        <strain evidence="2 3">R73</strain>
    </source>
</reference>
<feature type="region of interest" description="Disordered" evidence="1">
    <location>
        <begin position="29"/>
        <end position="61"/>
    </location>
</feature>
<accession>A0ABY9S478</accession>
<feature type="compositionally biased region" description="Basic and acidic residues" evidence="1">
    <location>
        <begin position="31"/>
        <end position="43"/>
    </location>
</feature>
<feature type="compositionally biased region" description="Basic and acidic residues" evidence="1">
    <location>
        <begin position="51"/>
        <end position="61"/>
    </location>
</feature>
<dbReference type="RefSeq" id="WP_183271517.1">
    <property type="nucleotide sequence ID" value="NZ_CP133838.1"/>
</dbReference>
<gene>
    <name evidence="2" type="ORF">RHD99_12470</name>
</gene>
<evidence type="ECO:0000256" key="1">
    <source>
        <dbReference type="SAM" id="MobiDB-lite"/>
    </source>
</evidence>
<organism evidence="2 3">
    <name type="scientific">Buttiauxella selenatireducens</name>
    <dbReference type="NCBI Taxonomy" id="3073902"/>
    <lineage>
        <taxon>Bacteria</taxon>
        <taxon>Pseudomonadati</taxon>
        <taxon>Pseudomonadota</taxon>
        <taxon>Gammaproteobacteria</taxon>
        <taxon>Enterobacterales</taxon>
        <taxon>Enterobacteriaceae</taxon>
        <taxon>Buttiauxella</taxon>
    </lineage>
</organism>